<gene>
    <name evidence="3" type="primary">LOC117565748</name>
</gene>
<proteinExistence type="predicted"/>
<dbReference type="RefSeq" id="XP_034100886.2">
    <property type="nucleotide sequence ID" value="XM_034244995.2"/>
</dbReference>
<dbReference type="Proteomes" id="UP000515160">
    <property type="component" value="Chromosome 2L"/>
</dbReference>
<dbReference type="Pfam" id="PF06585">
    <property type="entry name" value="JHBP"/>
    <property type="match status" value="1"/>
</dbReference>
<accession>A0A6P8WB22</accession>
<dbReference type="OrthoDB" id="6370791at2759"/>
<dbReference type="Gene3D" id="3.15.10.30">
    <property type="entry name" value="Haemolymph juvenile hormone binding protein"/>
    <property type="match status" value="1"/>
</dbReference>
<evidence type="ECO:0000313" key="2">
    <source>
        <dbReference type="Proteomes" id="UP000515160"/>
    </source>
</evidence>
<protein>
    <submittedName>
        <fullName evidence="3">Uncharacterized protein LOC117565748</fullName>
    </submittedName>
</protein>
<organism evidence="2 3">
    <name type="scientific">Drosophila albomicans</name>
    <name type="common">Fruit fly</name>
    <dbReference type="NCBI Taxonomy" id="7291"/>
    <lineage>
        <taxon>Eukaryota</taxon>
        <taxon>Metazoa</taxon>
        <taxon>Ecdysozoa</taxon>
        <taxon>Arthropoda</taxon>
        <taxon>Hexapoda</taxon>
        <taxon>Insecta</taxon>
        <taxon>Pterygota</taxon>
        <taxon>Neoptera</taxon>
        <taxon>Endopterygota</taxon>
        <taxon>Diptera</taxon>
        <taxon>Brachycera</taxon>
        <taxon>Muscomorpha</taxon>
        <taxon>Ephydroidea</taxon>
        <taxon>Drosophilidae</taxon>
        <taxon>Drosophila</taxon>
    </lineage>
</organism>
<reference evidence="3" key="1">
    <citation type="submission" date="2025-08" db="UniProtKB">
        <authorList>
            <consortium name="RefSeq"/>
        </authorList>
    </citation>
    <scope>IDENTIFICATION</scope>
    <source>
        <strain evidence="3">15112-1751.03</strain>
        <tissue evidence="3">Whole Adult</tissue>
    </source>
</reference>
<keyword evidence="2" id="KW-1185">Reference proteome</keyword>
<dbReference type="PROSITE" id="PS51257">
    <property type="entry name" value="PROKAR_LIPOPROTEIN"/>
    <property type="match status" value="1"/>
</dbReference>
<keyword evidence="1" id="KW-0732">Signal</keyword>
<evidence type="ECO:0000256" key="1">
    <source>
        <dbReference type="SAM" id="SignalP"/>
    </source>
</evidence>
<dbReference type="InterPro" id="IPR038606">
    <property type="entry name" value="To_sf"/>
</dbReference>
<dbReference type="GeneID" id="117565748"/>
<dbReference type="PANTHER" id="PTHR20993:SF0">
    <property type="entry name" value="GH07914P"/>
    <property type="match status" value="1"/>
</dbReference>
<evidence type="ECO:0000313" key="3">
    <source>
        <dbReference type="RefSeq" id="XP_034100886.2"/>
    </source>
</evidence>
<dbReference type="InterPro" id="IPR010562">
    <property type="entry name" value="Haemolymph_juvenile_hormone-bd"/>
</dbReference>
<dbReference type="AlphaFoldDB" id="A0A6P8WB22"/>
<sequence length="248" mass="27396">MKFLSLLVIIAALAACQGAEVAESLDAQQRSVSSIIVDTLEDLKVQMADGWPEYGIPSLAPLEISHKDMNYATGEVFANGEFDDIVVRGLNEFEIKSMEYSLLFSRIRYEFVFASLNVSTQYKADVGAGYHLARDGGAFLALENLRITGQVRYSTGIVGSNNNFRIRDLQVNISVDNVVSNIENLSKYRIMNRKLNQIVEEFIDLTINENTELIADWIDSTVTPICNELIGDRSLSDLLGLITGGGSN</sequence>
<feature type="chain" id="PRO_5039247196" evidence="1">
    <location>
        <begin position="19"/>
        <end position="248"/>
    </location>
</feature>
<dbReference type="PANTHER" id="PTHR20993">
    <property type="entry name" value="GH07914P"/>
    <property type="match status" value="1"/>
</dbReference>
<feature type="signal peptide" evidence="1">
    <location>
        <begin position="1"/>
        <end position="18"/>
    </location>
</feature>
<dbReference type="SMART" id="SM00700">
    <property type="entry name" value="JHBP"/>
    <property type="match status" value="1"/>
</dbReference>
<name>A0A6P8WB22_DROAB</name>